<keyword evidence="7" id="KW-0802">TPR repeat</keyword>
<dbReference type="FunFam" id="3.30.565.10:FF:000006">
    <property type="entry name" value="Sensor histidine kinase WalK"/>
    <property type="match status" value="1"/>
</dbReference>
<dbReference type="InterPro" id="IPR036890">
    <property type="entry name" value="HATPase_C_sf"/>
</dbReference>
<dbReference type="SUPFAM" id="SSF48452">
    <property type="entry name" value="TPR-like"/>
    <property type="match status" value="1"/>
</dbReference>
<dbReference type="InterPro" id="IPR003594">
    <property type="entry name" value="HATPase_dom"/>
</dbReference>
<dbReference type="InterPro" id="IPR050736">
    <property type="entry name" value="Sensor_HK_Regulatory"/>
</dbReference>
<evidence type="ECO:0000256" key="8">
    <source>
        <dbReference type="SAM" id="Coils"/>
    </source>
</evidence>
<evidence type="ECO:0000256" key="1">
    <source>
        <dbReference type="ARBA" id="ARBA00000085"/>
    </source>
</evidence>
<dbReference type="Gene3D" id="1.25.40.10">
    <property type="entry name" value="Tetratricopeptide repeat domain"/>
    <property type="match status" value="1"/>
</dbReference>
<dbReference type="PANTHER" id="PTHR43711:SF1">
    <property type="entry name" value="HISTIDINE KINASE 1"/>
    <property type="match status" value="1"/>
</dbReference>
<dbReference type="STRING" id="688867.SAMN05660236_1073"/>
<dbReference type="PROSITE" id="PS50005">
    <property type="entry name" value="TPR"/>
    <property type="match status" value="2"/>
</dbReference>
<feature type="chain" id="PRO_5012211203" description="histidine kinase" evidence="10">
    <location>
        <begin position="21"/>
        <end position="642"/>
    </location>
</feature>
<keyword evidence="13" id="KW-1185">Reference proteome</keyword>
<dbReference type="AlphaFoldDB" id="A0A1T5JGW2"/>
<dbReference type="PRINTS" id="PR00344">
    <property type="entry name" value="BCTRLSENSOR"/>
</dbReference>
<dbReference type="Pfam" id="PF13424">
    <property type="entry name" value="TPR_12"/>
    <property type="match status" value="2"/>
</dbReference>
<evidence type="ECO:0000313" key="13">
    <source>
        <dbReference type="Proteomes" id="UP000190961"/>
    </source>
</evidence>
<evidence type="ECO:0000256" key="2">
    <source>
        <dbReference type="ARBA" id="ARBA00012438"/>
    </source>
</evidence>
<dbReference type="InterPro" id="IPR036097">
    <property type="entry name" value="HisK_dim/P_sf"/>
</dbReference>
<dbReference type="PROSITE" id="PS50109">
    <property type="entry name" value="HIS_KIN"/>
    <property type="match status" value="1"/>
</dbReference>
<protein>
    <recommendedName>
        <fullName evidence="2">histidine kinase</fullName>
        <ecNumber evidence="2">2.7.13.3</ecNumber>
    </recommendedName>
</protein>
<dbReference type="InterPro" id="IPR005467">
    <property type="entry name" value="His_kinase_dom"/>
</dbReference>
<gene>
    <name evidence="12" type="ORF">SAMN05660236_1073</name>
</gene>
<dbReference type="Pfam" id="PF02518">
    <property type="entry name" value="HATPase_c"/>
    <property type="match status" value="1"/>
</dbReference>
<dbReference type="Gene3D" id="3.30.565.10">
    <property type="entry name" value="Histidine kinase-like ATPase, C-terminal domain"/>
    <property type="match status" value="1"/>
</dbReference>
<feature type="coiled-coil region" evidence="8">
    <location>
        <begin position="314"/>
        <end position="350"/>
    </location>
</feature>
<dbReference type="SMART" id="SM00387">
    <property type="entry name" value="HATPase_c"/>
    <property type="match status" value="1"/>
</dbReference>
<keyword evidence="10" id="KW-0732">Signal</keyword>
<evidence type="ECO:0000256" key="3">
    <source>
        <dbReference type="ARBA" id="ARBA00022553"/>
    </source>
</evidence>
<feature type="repeat" description="TPR" evidence="7">
    <location>
        <begin position="199"/>
        <end position="232"/>
    </location>
</feature>
<dbReference type="CDD" id="cd00082">
    <property type="entry name" value="HisKA"/>
    <property type="match status" value="1"/>
</dbReference>
<evidence type="ECO:0000256" key="4">
    <source>
        <dbReference type="ARBA" id="ARBA00022679"/>
    </source>
</evidence>
<proteinExistence type="predicted"/>
<name>A0A1T5JGW2_9BACT</name>
<dbReference type="EMBL" id="FUZU01000001">
    <property type="protein sequence ID" value="SKC50423.1"/>
    <property type="molecule type" value="Genomic_DNA"/>
</dbReference>
<dbReference type="EC" id="2.7.13.3" evidence="2"/>
<dbReference type="PANTHER" id="PTHR43711">
    <property type="entry name" value="TWO-COMPONENT HISTIDINE KINASE"/>
    <property type="match status" value="1"/>
</dbReference>
<dbReference type="SMART" id="SM00028">
    <property type="entry name" value="TPR"/>
    <property type="match status" value="5"/>
</dbReference>
<dbReference type="InterPro" id="IPR003661">
    <property type="entry name" value="HisK_dim/P_dom"/>
</dbReference>
<dbReference type="Proteomes" id="UP000190961">
    <property type="component" value="Unassembled WGS sequence"/>
</dbReference>
<sequence length="642" mass="73093">MRKLSAILMFLFLSIPFARAQSEYVTLTEEIKNSVHDTTKVNVYISLSKFYWNRNPDSSVIAADHALQLAKKIGFRKGVAVSYVTKGVALIGKGKYPEALKCQLEALKLSDSLKLPGLTGNCYNNIGIVYSNMGNHAKAAEYYEKSLEIMKVYGDGPMLSQLINIGDALVNDRQYSKALEYNSRALKIIEQIKDSTYKHIVLFNIGDIYQRMGEHKAALKYLQEALDISIRIRDIDGVSFAYNSMAKVFFDKHQFDKTIYYGKKSLENLESGGTQDLILDAYHILYTAYNEQKNFKQSLYYRNQEISLKEKMFSIEKEREANNLQAEYDLQKKQHEIELLTRDRELQQKEIVRATFKRKTYVIGLVLFALISAYLIVSNKRKRKFNELLIERNNAIVLQKEKINEQNAHLERLNTVKNRLLSIISHDFRSPLNSLQSMVELMRDGTLTNEDIKQISLLMSEKLTVTVQLVENMLHWAKNQMDGMVLYSEHFDLKEVVEENVRLAKGQAETKQVKMFSKVTTPAMAFADKATVDIVIRNLMNNAIKFSRAGDQLSLSVVDQEKFVKVTVKDTGQGIPIDRQAKLFSGVTGFSTPGTSNEKGTGLGLTLCKELVEKNGGRIWVESEPGKGSSFMFTIPRDRVES</sequence>
<evidence type="ECO:0000256" key="7">
    <source>
        <dbReference type="PROSITE-ProRule" id="PRU00339"/>
    </source>
</evidence>
<evidence type="ECO:0000256" key="6">
    <source>
        <dbReference type="ARBA" id="ARBA00023012"/>
    </source>
</evidence>
<keyword evidence="8" id="KW-0175">Coiled coil</keyword>
<keyword evidence="4" id="KW-0808">Transferase</keyword>
<keyword evidence="9" id="KW-0472">Membrane</keyword>
<reference evidence="12 13" key="1">
    <citation type="submission" date="2017-02" db="EMBL/GenBank/DDBJ databases">
        <authorList>
            <person name="Peterson S.W."/>
        </authorList>
    </citation>
    <scope>NUCLEOTIDE SEQUENCE [LARGE SCALE GENOMIC DNA]</scope>
    <source>
        <strain evidence="12 13">DSM 25262</strain>
    </source>
</reference>
<evidence type="ECO:0000256" key="5">
    <source>
        <dbReference type="ARBA" id="ARBA00022777"/>
    </source>
</evidence>
<dbReference type="RefSeq" id="WP_079685640.1">
    <property type="nucleotide sequence ID" value="NZ_FUZU01000001.1"/>
</dbReference>
<dbReference type="Gene3D" id="1.10.287.130">
    <property type="match status" value="1"/>
</dbReference>
<feature type="signal peptide" evidence="10">
    <location>
        <begin position="1"/>
        <end position="20"/>
    </location>
</feature>
<evidence type="ECO:0000259" key="11">
    <source>
        <dbReference type="PROSITE" id="PS50109"/>
    </source>
</evidence>
<evidence type="ECO:0000313" key="12">
    <source>
        <dbReference type="EMBL" id="SKC50423.1"/>
    </source>
</evidence>
<dbReference type="Pfam" id="PF00512">
    <property type="entry name" value="HisKA"/>
    <property type="match status" value="1"/>
</dbReference>
<evidence type="ECO:0000256" key="9">
    <source>
        <dbReference type="SAM" id="Phobius"/>
    </source>
</evidence>
<dbReference type="InterPro" id="IPR019734">
    <property type="entry name" value="TPR_rpt"/>
</dbReference>
<feature type="repeat" description="TPR" evidence="7">
    <location>
        <begin position="120"/>
        <end position="153"/>
    </location>
</feature>
<evidence type="ECO:0000256" key="10">
    <source>
        <dbReference type="SAM" id="SignalP"/>
    </source>
</evidence>
<accession>A0A1T5JGW2</accession>
<comment type="catalytic activity">
    <reaction evidence="1">
        <text>ATP + protein L-histidine = ADP + protein N-phospho-L-histidine.</text>
        <dbReference type="EC" id="2.7.13.3"/>
    </reaction>
</comment>
<keyword evidence="9" id="KW-1133">Transmembrane helix</keyword>
<keyword evidence="9" id="KW-0812">Transmembrane</keyword>
<keyword evidence="3" id="KW-0597">Phosphoprotein</keyword>
<feature type="domain" description="Histidine kinase" evidence="11">
    <location>
        <begin position="423"/>
        <end position="639"/>
    </location>
</feature>
<dbReference type="GO" id="GO:0000155">
    <property type="term" value="F:phosphorelay sensor kinase activity"/>
    <property type="evidence" value="ECO:0007669"/>
    <property type="project" value="InterPro"/>
</dbReference>
<keyword evidence="6" id="KW-0902">Two-component regulatory system</keyword>
<dbReference type="SUPFAM" id="SSF55874">
    <property type="entry name" value="ATPase domain of HSP90 chaperone/DNA topoisomerase II/histidine kinase"/>
    <property type="match status" value="1"/>
</dbReference>
<dbReference type="OrthoDB" id="9810447at2"/>
<dbReference type="InterPro" id="IPR011990">
    <property type="entry name" value="TPR-like_helical_dom_sf"/>
</dbReference>
<keyword evidence="5 12" id="KW-0418">Kinase</keyword>
<organism evidence="12 13">
    <name type="scientific">Ohtaekwangia koreensis</name>
    <dbReference type="NCBI Taxonomy" id="688867"/>
    <lineage>
        <taxon>Bacteria</taxon>
        <taxon>Pseudomonadati</taxon>
        <taxon>Bacteroidota</taxon>
        <taxon>Cytophagia</taxon>
        <taxon>Cytophagales</taxon>
        <taxon>Fulvivirgaceae</taxon>
        <taxon>Ohtaekwangia</taxon>
    </lineage>
</organism>
<dbReference type="SMART" id="SM00388">
    <property type="entry name" value="HisKA"/>
    <property type="match status" value="1"/>
</dbReference>
<dbReference type="InterPro" id="IPR004358">
    <property type="entry name" value="Sig_transdc_His_kin-like_C"/>
</dbReference>
<dbReference type="SUPFAM" id="SSF47384">
    <property type="entry name" value="Homodimeric domain of signal transducing histidine kinase"/>
    <property type="match status" value="1"/>
</dbReference>
<feature type="transmembrane region" description="Helical" evidence="9">
    <location>
        <begin position="360"/>
        <end position="377"/>
    </location>
</feature>